<dbReference type="EMBL" id="LN853300">
    <property type="protein sequence ID" value="CRY95593.1"/>
    <property type="molecule type" value="Genomic_DNA"/>
</dbReference>
<sequence length="150" mass="15755">MSNETKRVMVPITPEVQAVFERLAAAQGCTTGRAISEWLTDTLEGAAAIADLVEKARREPIAAMRQMHSYALGLGDMTNEILDGLRKATSKEPAKARQQPPAGASAGAAGALSADTFRGLIDDVQARGDALYPPVGNTGGKVPKKPKNRG</sequence>
<geneLocation type="plasmid" evidence="2">
    <name>pRGRH0680</name>
</geneLocation>
<reference evidence="2" key="1">
    <citation type="submission" date="2015-06" db="EMBL/GenBank/DDBJ databases">
        <authorList>
            <person name="Joergensen T."/>
        </authorList>
    </citation>
    <scope>NUCLEOTIDE SEQUENCE</scope>
    <source>
        <plasmid evidence="2">pRGRH0680</plasmid>
    </source>
</reference>
<organism evidence="2">
    <name type="scientific">uncultured prokaryote</name>
    <dbReference type="NCBI Taxonomy" id="198431"/>
    <lineage>
        <taxon>unclassified sequences</taxon>
        <taxon>environmental samples</taxon>
    </lineage>
</organism>
<feature type="region of interest" description="Disordered" evidence="1">
    <location>
        <begin position="85"/>
        <end position="110"/>
    </location>
</feature>
<accession>A0A0H5Q162</accession>
<feature type="compositionally biased region" description="Basic and acidic residues" evidence="1">
    <location>
        <begin position="85"/>
        <end position="95"/>
    </location>
</feature>
<proteinExistence type="predicted"/>
<protein>
    <submittedName>
        <fullName evidence="2">Uncharacterized protein</fullName>
    </submittedName>
</protein>
<evidence type="ECO:0000313" key="2">
    <source>
        <dbReference type="EMBL" id="CRY95593.1"/>
    </source>
</evidence>
<feature type="region of interest" description="Disordered" evidence="1">
    <location>
        <begin position="129"/>
        <end position="150"/>
    </location>
</feature>
<name>A0A0H5Q162_9ZZZZ</name>
<dbReference type="AlphaFoldDB" id="A0A0H5Q162"/>
<reference evidence="2" key="2">
    <citation type="submission" date="2015-07" db="EMBL/GenBank/DDBJ databases">
        <title>Plasmids, circular viruses and viroids from rat gut.</title>
        <authorList>
            <person name="Jorgensen T.J."/>
            <person name="Hansen M.A."/>
            <person name="Xu Z."/>
            <person name="Tabak M.A."/>
            <person name="Sorensen S.J."/>
            <person name="Hansen L.H."/>
        </authorList>
    </citation>
    <scope>NUCLEOTIDE SEQUENCE</scope>
    <source>
        <plasmid evidence="2">pRGRH0680</plasmid>
    </source>
</reference>
<evidence type="ECO:0000256" key="1">
    <source>
        <dbReference type="SAM" id="MobiDB-lite"/>
    </source>
</evidence>
<keyword evidence="2" id="KW-0614">Plasmid</keyword>